<dbReference type="InterPro" id="IPR005598">
    <property type="entry name" value="ATP_synth_I"/>
</dbReference>
<evidence type="ECO:0000256" key="5">
    <source>
        <dbReference type="ARBA" id="ARBA00023136"/>
    </source>
</evidence>
<dbReference type="Proteomes" id="UP000056322">
    <property type="component" value="Chromosome 1"/>
</dbReference>
<dbReference type="HOGENOM" id="CLU_144072_0_0_4"/>
<comment type="subcellular location">
    <subcellularLocation>
        <location evidence="1">Cell membrane</location>
        <topology evidence="1">Multi-pass membrane protein</topology>
    </subcellularLocation>
</comment>
<reference evidence="8" key="1">
    <citation type="submission" date="2014-12" db="EMBL/GenBank/DDBJ databases">
        <authorList>
            <person name="Salcher M.M."/>
        </authorList>
    </citation>
    <scope>NUCLEOTIDE SEQUENCE [LARGE SCALE GENOMIC DNA]</scope>
    <source>
        <strain evidence="8">MMS-10A-171</strain>
    </source>
</reference>
<evidence type="ECO:0000313" key="7">
    <source>
        <dbReference type="EMBL" id="CEN56808.1"/>
    </source>
</evidence>
<feature type="transmembrane region" description="Helical" evidence="6">
    <location>
        <begin position="44"/>
        <end position="65"/>
    </location>
</feature>
<feature type="transmembrane region" description="Helical" evidence="6">
    <location>
        <begin position="77"/>
        <end position="100"/>
    </location>
</feature>
<name>A0A0B7J224_9PROT</name>
<proteinExistence type="predicted"/>
<keyword evidence="3 6" id="KW-0812">Transmembrane</keyword>
<gene>
    <name evidence="7" type="ORF">BN1209_1771</name>
</gene>
<evidence type="ECO:0000256" key="3">
    <source>
        <dbReference type="ARBA" id="ARBA00022692"/>
    </source>
</evidence>
<dbReference type="KEGG" id="mbac:BN1209_1771"/>
<keyword evidence="4 6" id="KW-1133">Transmembrane helix</keyword>
<sequence length="133" mass="13856">MENLKTAQVYKQMLKWQLLATISVAILVFILAKIIGVVSPEHAAISALCGGMSAVIGGIAGALIAKSGDKKNNAGAILIAMLKAEAVKIFVIALLLLLTFKLYNEHLVPIALILGLAASAILSGAAFFGLDKK</sequence>
<dbReference type="Pfam" id="PF03899">
    <property type="entry name" value="ATP-synt_I"/>
    <property type="match status" value="1"/>
</dbReference>
<dbReference type="EMBL" id="LN794158">
    <property type="protein sequence ID" value="CEN56808.1"/>
    <property type="molecule type" value="Genomic_DNA"/>
</dbReference>
<evidence type="ECO:0000256" key="2">
    <source>
        <dbReference type="ARBA" id="ARBA00022475"/>
    </source>
</evidence>
<dbReference type="STRING" id="1581680.BN1209_1771"/>
<evidence type="ECO:0000256" key="4">
    <source>
        <dbReference type="ARBA" id="ARBA00022989"/>
    </source>
</evidence>
<accession>A0A0B7J224</accession>
<organism evidence="7 8">
    <name type="scientific">Candidatus Methylopumilus turicensis</name>
    <dbReference type="NCBI Taxonomy" id="1581680"/>
    <lineage>
        <taxon>Bacteria</taxon>
        <taxon>Pseudomonadati</taxon>
        <taxon>Pseudomonadota</taxon>
        <taxon>Betaproteobacteria</taxon>
        <taxon>Nitrosomonadales</taxon>
        <taxon>Methylophilaceae</taxon>
        <taxon>Candidatus Methylopumilus</taxon>
    </lineage>
</organism>
<dbReference type="RefSeq" id="WP_045751836.1">
    <property type="nucleotide sequence ID" value="NZ_LN794158.1"/>
</dbReference>
<keyword evidence="8" id="KW-1185">Reference proteome</keyword>
<dbReference type="GO" id="GO:0005886">
    <property type="term" value="C:plasma membrane"/>
    <property type="evidence" value="ECO:0007669"/>
    <property type="project" value="UniProtKB-SubCell"/>
</dbReference>
<evidence type="ECO:0000256" key="1">
    <source>
        <dbReference type="ARBA" id="ARBA00004651"/>
    </source>
</evidence>
<evidence type="ECO:0000313" key="8">
    <source>
        <dbReference type="Proteomes" id="UP000056322"/>
    </source>
</evidence>
<evidence type="ECO:0000256" key="6">
    <source>
        <dbReference type="SAM" id="Phobius"/>
    </source>
</evidence>
<feature type="transmembrane region" description="Helical" evidence="6">
    <location>
        <begin position="106"/>
        <end position="130"/>
    </location>
</feature>
<protein>
    <submittedName>
        <fullName evidence="7">ATP synthase I chain</fullName>
    </submittedName>
</protein>
<keyword evidence="5 6" id="KW-0472">Membrane</keyword>
<keyword evidence="2" id="KW-1003">Cell membrane</keyword>
<feature type="transmembrane region" description="Helical" evidence="6">
    <location>
        <begin position="18"/>
        <end position="38"/>
    </location>
</feature>
<dbReference type="AlphaFoldDB" id="A0A0B7J224"/>